<feature type="region of interest" description="Disordered" evidence="1">
    <location>
        <begin position="1"/>
        <end position="41"/>
    </location>
</feature>
<dbReference type="AlphaFoldDB" id="A0AAW2F6W5"/>
<evidence type="ECO:0000313" key="3">
    <source>
        <dbReference type="Proteomes" id="UP001430953"/>
    </source>
</evidence>
<dbReference type="Proteomes" id="UP001430953">
    <property type="component" value="Unassembled WGS sequence"/>
</dbReference>
<name>A0AAW2F6W5_9HYME</name>
<reference evidence="2 3" key="1">
    <citation type="submission" date="2023-03" db="EMBL/GenBank/DDBJ databases">
        <title>High recombination rates correlate with genetic variation in Cardiocondyla obscurior ants.</title>
        <authorList>
            <person name="Errbii M."/>
        </authorList>
    </citation>
    <scope>NUCLEOTIDE SEQUENCE [LARGE SCALE GENOMIC DNA]</scope>
    <source>
        <strain evidence="2">Alpha-2009</strain>
        <tissue evidence="2">Whole body</tissue>
    </source>
</reference>
<sequence>MTTTTTTTATATMTTTATTTTTTTTTTATATATATPTTTAMATVTTAQPMTPTILWPSLWTQHRAARNRRCGRAPSRRISNPPPPGDSNRRNTRLALSIIS</sequence>
<gene>
    <name evidence="2" type="ORF">PUN28_013708</name>
</gene>
<keyword evidence="3" id="KW-1185">Reference proteome</keyword>
<feature type="region of interest" description="Disordered" evidence="1">
    <location>
        <begin position="65"/>
        <end position="101"/>
    </location>
</feature>
<feature type="compositionally biased region" description="Basic residues" evidence="1">
    <location>
        <begin position="65"/>
        <end position="76"/>
    </location>
</feature>
<protein>
    <submittedName>
        <fullName evidence="2">Uncharacterized protein</fullName>
    </submittedName>
</protein>
<dbReference type="EMBL" id="JADYXP020000014">
    <property type="protein sequence ID" value="KAL0110236.1"/>
    <property type="molecule type" value="Genomic_DNA"/>
</dbReference>
<evidence type="ECO:0000256" key="1">
    <source>
        <dbReference type="SAM" id="MobiDB-lite"/>
    </source>
</evidence>
<proteinExistence type="predicted"/>
<comment type="caution">
    <text evidence="2">The sequence shown here is derived from an EMBL/GenBank/DDBJ whole genome shotgun (WGS) entry which is preliminary data.</text>
</comment>
<evidence type="ECO:0000313" key="2">
    <source>
        <dbReference type="EMBL" id="KAL0110236.1"/>
    </source>
</evidence>
<organism evidence="2 3">
    <name type="scientific">Cardiocondyla obscurior</name>
    <dbReference type="NCBI Taxonomy" id="286306"/>
    <lineage>
        <taxon>Eukaryota</taxon>
        <taxon>Metazoa</taxon>
        <taxon>Ecdysozoa</taxon>
        <taxon>Arthropoda</taxon>
        <taxon>Hexapoda</taxon>
        <taxon>Insecta</taxon>
        <taxon>Pterygota</taxon>
        <taxon>Neoptera</taxon>
        <taxon>Endopterygota</taxon>
        <taxon>Hymenoptera</taxon>
        <taxon>Apocrita</taxon>
        <taxon>Aculeata</taxon>
        <taxon>Formicoidea</taxon>
        <taxon>Formicidae</taxon>
        <taxon>Myrmicinae</taxon>
        <taxon>Cardiocondyla</taxon>
    </lineage>
</organism>
<accession>A0AAW2F6W5</accession>